<comment type="caution">
    <text evidence="1">The sequence shown here is derived from an EMBL/GenBank/DDBJ whole genome shotgun (WGS) entry which is preliminary data.</text>
</comment>
<keyword evidence="2" id="KW-1185">Reference proteome</keyword>
<dbReference type="AlphaFoldDB" id="A0A1V3A161"/>
<dbReference type="EMBL" id="MUZR01000007">
    <property type="protein sequence ID" value="OOC11082.1"/>
    <property type="molecule type" value="Genomic_DNA"/>
</dbReference>
<organism evidence="1 2">
    <name type="scientific">Thioalkalivibrio halophilus</name>
    <dbReference type="NCBI Taxonomy" id="252474"/>
    <lineage>
        <taxon>Bacteria</taxon>
        <taxon>Pseudomonadati</taxon>
        <taxon>Pseudomonadota</taxon>
        <taxon>Gammaproteobacteria</taxon>
        <taxon>Chromatiales</taxon>
        <taxon>Ectothiorhodospiraceae</taxon>
        <taxon>Thioalkalivibrio</taxon>
    </lineage>
</organism>
<gene>
    <name evidence="1" type="ORF">B1A74_02850</name>
</gene>
<dbReference type="STRING" id="252474.B1A74_02850"/>
<proteinExistence type="predicted"/>
<reference evidence="1 2" key="1">
    <citation type="submission" date="2017-02" db="EMBL/GenBank/DDBJ databases">
        <title>Genomic diversity within the haloalkaliphilic genus Thioalkalivibrio.</title>
        <authorList>
            <person name="Ahn A.-C."/>
            <person name="Meier-Kolthoff J."/>
            <person name="Overmars L."/>
            <person name="Richter M."/>
            <person name="Woyke T."/>
            <person name="Sorokin D.Y."/>
            <person name="Muyzer G."/>
        </authorList>
    </citation>
    <scope>NUCLEOTIDE SEQUENCE [LARGE SCALE GENOMIC DNA]</scope>
    <source>
        <strain evidence="1 2">HL17</strain>
    </source>
</reference>
<dbReference type="OrthoDB" id="5609094at2"/>
<name>A0A1V3A161_9GAMM</name>
<accession>A0A1V3A161</accession>
<dbReference type="RefSeq" id="WP_077243703.1">
    <property type="nucleotide sequence ID" value="NZ_MUZR01000007.1"/>
</dbReference>
<dbReference type="Proteomes" id="UP000189177">
    <property type="component" value="Unassembled WGS sequence"/>
</dbReference>
<evidence type="ECO:0000313" key="2">
    <source>
        <dbReference type="Proteomes" id="UP000189177"/>
    </source>
</evidence>
<sequence length="153" mass="17756">MIDIDTLRRQLPARLRRGTPLVLTLHPDATRESGDDLRSATPQALLAEPPVRRESLVLVLDVLAEMDTATGQQLLGGLRDRWAEETLILHRRRDTRWDLNAFLALGFRREPAAETATPEHAVYRTSLYDYKLTPDWLNARFWANPEMWDRARW</sequence>
<dbReference type="Pfam" id="PF19742">
    <property type="entry name" value="DUF6231"/>
    <property type="match status" value="1"/>
</dbReference>
<evidence type="ECO:0000313" key="1">
    <source>
        <dbReference type="EMBL" id="OOC11082.1"/>
    </source>
</evidence>
<dbReference type="InterPro" id="IPR046199">
    <property type="entry name" value="DUF6231"/>
</dbReference>
<protein>
    <submittedName>
        <fullName evidence="1">Uncharacterized protein</fullName>
    </submittedName>
</protein>